<dbReference type="GO" id="GO:0015113">
    <property type="term" value="F:nitrite transmembrane transporter activity"/>
    <property type="evidence" value="ECO:0007669"/>
    <property type="project" value="InterPro"/>
</dbReference>
<dbReference type="OrthoDB" id="434240at2759"/>
<feature type="transmembrane region" description="Helical" evidence="8">
    <location>
        <begin position="192"/>
        <end position="215"/>
    </location>
</feature>
<feature type="transmembrane region" description="Helical" evidence="8">
    <location>
        <begin position="34"/>
        <end position="50"/>
    </location>
</feature>
<dbReference type="GO" id="GO:0042128">
    <property type="term" value="P:nitrate assimilation"/>
    <property type="evidence" value="ECO:0007669"/>
    <property type="project" value="UniProtKB-UniRule"/>
</dbReference>
<evidence type="ECO:0000313" key="10">
    <source>
        <dbReference type="EMBL" id="KAG7562958.1"/>
    </source>
</evidence>
<comment type="similarity">
    <text evidence="2 8">Belongs to the major facilitator superfamily. Nitrate/nitrite porter (TC 2.A.1.8) family.</text>
</comment>
<feature type="transmembrane region" description="Helical" evidence="8">
    <location>
        <begin position="386"/>
        <end position="404"/>
    </location>
</feature>
<dbReference type="InterPro" id="IPR036259">
    <property type="entry name" value="MFS_trans_sf"/>
</dbReference>
<organism evidence="10 11">
    <name type="scientific">Filobasidium floriforme</name>
    <dbReference type="NCBI Taxonomy" id="5210"/>
    <lineage>
        <taxon>Eukaryota</taxon>
        <taxon>Fungi</taxon>
        <taxon>Dikarya</taxon>
        <taxon>Basidiomycota</taxon>
        <taxon>Agaricomycotina</taxon>
        <taxon>Tremellomycetes</taxon>
        <taxon>Filobasidiales</taxon>
        <taxon>Filobasidiaceae</taxon>
        <taxon>Filobasidium</taxon>
    </lineage>
</organism>
<accession>A0A8K0JPB4</accession>
<feature type="transmembrane region" description="Helical" evidence="8">
    <location>
        <begin position="161"/>
        <end position="180"/>
    </location>
</feature>
<dbReference type="NCBIfam" id="TIGR00886">
    <property type="entry name" value="2A0108"/>
    <property type="match status" value="1"/>
</dbReference>
<keyword evidence="7 8" id="KW-0472">Membrane</keyword>
<feature type="transmembrane region" description="Helical" evidence="8">
    <location>
        <begin position="470"/>
        <end position="491"/>
    </location>
</feature>
<evidence type="ECO:0000313" key="11">
    <source>
        <dbReference type="Proteomes" id="UP000812966"/>
    </source>
</evidence>
<name>A0A8K0JPB4_9TREE</name>
<evidence type="ECO:0000256" key="1">
    <source>
        <dbReference type="ARBA" id="ARBA00004141"/>
    </source>
</evidence>
<feature type="compositionally biased region" description="Polar residues" evidence="9">
    <location>
        <begin position="235"/>
        <end position="246"/>
    </location>
</feature>
<protein>
    <recommendedName>
        <fullName evidence="8">Nitrate/nitrite transporter</fullName>
    </recommendedName>
</protein>
<dbReference type="GO" id="GO:0015112">
    <property type="term" value="F:nitrate transmembrane transporter activity"/>
    <property type="evidence" value="ECO:0007669"/>
    <property type="project" value="UniProtKB-UniRule"/>
</dbReference>
<dbReference type="Pfam" id="PF07690">
    <property type="entry name" value="MFS_1"/>
    <property type="match status" value="1"/>
</dbReference>
<keyword evidence="6 8" id="KW-0534">Nitrate assimilation</keyword>
<keyword evidence="5 8" id="KW-1133">Transmembrane helix</keyword>
<dbReference type="SUPFAM" id="SSF103473">
    <property type="entry name" value="MFS general substrate transporter"/>
    <property type="match status" value="1"/>
</dbReference>
<keyword evidence="8" id="KW-1003">Cell membrane</keyword>
<keyword evidence="11" id="KW-1185">Reference proteome</keyword>
<feature type="region of interest" description="Disordered" evidence="9">
    <location>
        <begin position="235"/>
        <end position="280"/>
    </location>
</feature>
<evidence type="ECO:0000256" key="5">
    <source>
        <dbReference type="ARBA" id="ARBA00022989"/>
    </source>
</evidence>
<feature type="transmembrane region" description="Helical" evidence="8">
    <location>
        <begin position="442"/>
        <end position="464"/>
    </location>
</feature>
<feature type="transmembrane region" description="Helical" evidence="8">
    <location>
        <begin position="100"/>
        <end position="119"/>
    </location>
</feature>
<feature type="compositionally biased region" description="Basic and acidic residues" evidence="9">
    <location>
        <begin position="248"/>
        <end position="266"/>
    </location>
</feature>
<evidence type="ECO:0000256" key="8">
    <source>
        <dbReference type="RuleBase" id="RU366033"/>
    </source>
</evidence>
<dbReference type="GO" id="GO:0005886">
    <property type="term" value="C:plasma membrane"/>
    <property type="evidence" value="ECO:0007669"/>
    <property type="project" value="UniProtKB-SubCell"/>
</dbReference>
<dbReference type="Proteomes" id="UP000812966">
    <property type="component" value="Unassembled WGS sequence"/>
</dbReference>
<evidence type="ECO:0000256" key="4">
    <source>
        <dbReference type="ARBA" id="ARBA00022692"/>
    </source>
</evidence>
<evidence type="ECO:0000256" key="2">
    <source>
        <dbReference type="ARBA" id="ARBA00008432"/>
    </source>
</evidence>
<gene>
    <name evidence="10" type="ORF">FFLO_01648</name>
</gene>
<keyword evidence="4 8" id="KW-0812">Transmembrane</keyword>
<feature type="transmembrane region" description="Helical" evidence="8">
    <location>
        <begin position="125"/>
        <end position="149"/>
    </location>
</feature>
<dbReference type="Gene3D" id="1.20.1250.20">
    <property type="entry name" value="MFS general substrate transporter like domains"/>
    <property type="match status" value="2"/>
</dbReference>
<dbReference type="InterPro" id="IPR004737">
    <property type="entry name" value="NO3_transporter_NarK/NarU-like"/>
</dbReference>
<dbReference type="EMBL" id="JABELV010000023">
    <property type="protein sequence ID" value="KAG7562958.1"/>
    <property type="molecule type" value="Genomic_DNA"/>
</dbReference>
<proteinExistence type="inferred from homology"/>
<keyword evidence="3 8" id="KW-0813">Transport</keyword>
<reference evidence="10" key="1">
    <citation type="submission" date="2020-04" db="EMBL/GenBank/DDBJ databases">
        <title>Analysis of mating type loci in Filobasidium floriforme.</title>
        <authorList>
            <person name="Nowrousian M."/>
        </authorList>
    </citation>
    <scope>NUCLEOTIDE SEQUENCE</scope>
    <source>
        <strain evidence="10">CBS 6242</strain>
    </source>
</reference>
<dbReference type="InterPro" id="IPR044772">
    <property type="entry name" value="NO3_transporter"/>
</dbReference>
<evidence type="ECO:0000256" key="9">
    <source>
        <dbReference type="SAM" id="MobiDB-lite"/>
    </source>
</evidence>
<comment type="caution">
    <text evidence="10">The sequence shown here is derived from an EMBL/GenBank/DDBJ whole genome shotgun (WGS) entry which is preliminary data.</text>
</comment>
<evidence type="ECO:0000256" key="7">
    <source>
        <dbReference type="ARBA" id="ARBA00023136"/>
    </source>
</evidence>
<comment type="subcellular location">
    <subcellularLocation>
        <location evidence="8">Cell membrane</location>
        <topology evidence="8">Multi-pass membrane protein</topology>
    </subcellularLocation>
    <subcellularLocation>
        <location evidence="1">Membrane</location>
        <topology evidence="1">Multi-pass membrane protein</topology>
    </subcellularLocation>
</comment>
<dbReference type="InterPro" id="IPR011701">
    <property type="entry name" value="MFS"/>
</dbReference>
<evidence type="ECO:0000256" key="6">
    <source>
        <dbReference type="ARBA" id="ARBA00023063"/>
    </source>
</evidence>
<feature type="transmembrane region" description="Helical" evidence="8">
    <location>
        <begin position="70"/>
        <end position="88"/>
    </location>
</feature>
<dbReference type="AlphaFoldDB" id="A0A8K0JPB4"/>
<sequence length="507" mass="54315">MKNLFCLRAPPINPLNGKAQKLPIINPFDRHGRVFFFAWASFCCSFSAWYSFSPLSKSIRADLKITNEQWLNSNIIALVAGMVMRAVVGPCCDRFGPRKTMTGVLIAAAIPCALAGTITNYAGLMLIRFFVGIAGASFVPTLNWCTMFYDKNVVGTANGFAGGWGNGGSAVAYFMMPAVYDSIRGMGRTSHVAWRVSFVVPTIMLLACAAGSYFLCDDTPTGKWEDRFNATSTVVEMTSPSPSSSGVDRVDSEPSNDGKDDKRSKEPTVTVAALEDDEAQSPREPVLVMEALPKPSLKDSIKALCCIQTLMLAAPYACSFGGELALAAILSSWYQQKFPGWGQTKAGQVAAAFGAFNVVCRPLGGFLSDRIYGAVSPRWGTKSKQLWYGFLVTAQGVMLTWIGLVNPTNAVALVGGIQAMAIFMDAANGAAYSLVPHVNPQYNGIMSGAVGSTGNFGGVMFSVAFRFTNYHKGCWIIGVCSMAIGILMTAIPPIPKSQLKAGGYMSR</sequence>
<evidence type="ECO:0000256" key="3">
    <source>
        <dbReference type="ARBA" id="ARBA00022448"/>
    </source>
</evidence>
<dbReference type="PANTHER" id="PTHR23515">
    <property type="entry name" value="HIGH-AFFINITY NITRATE TRANSPORTER 2.3"/>
    <property type="match status" value="1"/>
</dbReference>
<feature type="transmembrane region" description="Helical" evidence="8">
    <location>
        <begin position="410"/>
        <end position="435"/>
    </location>
</feature>